<comment type="caution">
    <text evidence="3">The sequence shown here is derived from an EMBL/GenBank/DDBJ whole genome shotgun (WGS) entry which is preliminary data.</text>
</comment>
<sequence>MKQKLLLAALFCAIAIPSCRKTDNNPVGGNVYNSVNDITAPTGFNWESSRMVPFVISITDARFSTANHSIAIYNGDPFNGGSLLTKGSANTGSSFTSNLSLAKTINEVYIVKTSPDNSMIVNKVNVGGGVTMSFGETDPTVAAKKTAQRDMSTMDDCSSGCTRTITTNTSNVDVNSGNVVCITGSNITVGFQNVNGGTIRVCGTNVTLQNLNFGGAATLLITAGASATASINFNSSAASIINYGTLTSSFPLNGAFTNHGTYTSTGDFNLNSNAQTFINNGTMTVNGSFNNGSPSSSTNNGTLVVTGNFQQNSGAAAFVNNCSLTVNGNYNQSSVVKNYNLIKVAGTSTINSGTELGMYNGAMLKTVNFINNATVKGYGSTSLVKITGSTTIFNSGAVANGALQICSSTTVGASYLTGGAANGCTLYIPTSGCNSEGNGTPAVTDTDGDGVSDALDAYPTDATKAYNSYYPTAASGGTLAFEDNWPSKGDFDMNDMVMGYRYQVVTNASNVVVKVIANYTLRATGGEYQNGFGVQFPVNRANVTNVTGATLEAGQAKAVMILFTDMRAEMANWNTVPGAATTPEKSYTVSFDVTSGPTLSTFGLTSYNPFIYNFGRGRETHLSAHAPTDLATASYFGTADDNSSVSASRYYVTATGLPFAIDIPTAPFNYPIERKDITQAFLHFGEWGTSGGTSFVDWYSNTGTGYRNTANIYSN</sequence>
<dbReference type="EMBL" id="PPSL01000003">
    <property type="protein sequence ID" value="PQJ10455.1"/>
    <property type="molecule type" value="Genomic_DNA"/>
</dbReference>
<gene>
    <name evidence="3" type="ORF">CJD36_010795</name>
</gene>
<feature type="signal peptide" evidence="1">
    <location>
        <begin position="1"/>
        <end position="20"/>
    </location>
</feature>
<proteinExistence type="predicted"/>
<evidence type="ECO:0000256" key="1">
    <source>
        <dbReference type="SAM" id="SignalP"/>
    </source>
</evidence>
<dbReference type="Pfam" id="PF16130">
    <property type="entry name" value="DUF4842"/>
    <property type="match status" value="1"/>
</dbReference>
<accession>A0A2S7SV22</accession>
<feature type="domain" description="DUF4842" evidence="2">
    <location>
        <begin position="510"/>
        <end position="699"/>
    </location>
</feature>
<dbReference type="NCBIfam" id="TIGR04456">
    <property type="entry name" value="LruC_dom"/>
    <property type="match status" value="1"/>
</dbReference>
<evidence type="ECO:0000259" key="2">
    <source>
        <dbReference type="Pfam" id="PF16130"/>
    </source>
</evidence>
<dbReference type="InterPro" id="IPR031025">
    <property type="entry name" value="LruC_dom"/>
</dbReference>
<dbReference type="InterPro" id="IPR032295">
    <property type="entry name" value="DUF4842"/>
</dbReference>
<reference evidence="3 4" key="1">
    <citation type="submission" date="2018-01" db="EMBL/GenBank/DDBJ databases">
        <title>A novel member of the phylum Bacteroidetes isolated from glacier ice.</title>
        <authorList>
            <person name="Liu Q."/>
            <person name="Xin Y.-H."/>
        </authorList>
    </citation>
    <scope>NUCLEOTIDE SEQUENCE [LARGE SCALE GENOMIC DNA]</scope>
    <source>
        <strain evidence="3 4">RB1R16</strain>
    </source>
</reference>
<protein>
    <recommendedName>
        <fullName evidence="2">DUF4842 domain-containing protein</fullName>
    </recommendedName>
</protein>
<organism evidence="3 4">
    <name type="scientific">Flavipsychrobacter stenotrophus</name>
    <dbReference type="NCBI Taxonomy" id="2077091"/>
    <lineage>
        <taxon>Bacteria</taxon>
        <taxon>Pseudomonadati</taxon>
        <taxon>Bacteroidota</taxon>
        <taxon>Chitinophagia</taxon>
        <taxon>Chitinophagales</taxon>
        <taxon>Chitinophagaceae</taxon>
        <taxon>Flavipsychrobacter</taxon>
    </lineage>
</organism>
<keyword evidence="1" id="KW-0732">Signal</keyword>
<evidence type="ECO:0000313" key="3">
    <source>
        <dbReference type="EMBL" id="PQJ10455.1"/>
    </source>
</evidence>
<dbReference type="AlphaFoldDB" id="A0A2S7SV22"/>
<dbReference type="RefSeq" id="WP_105039183.1">
    <property type="nucleotide sequence ID" value="NZ_PPSL01000003.1"/>
</dbReference>
<evidence type="ECO:0000313" key="4">
    <source>
        <dbReference type="Proteomes" id="UP000239872"/>
    </source>
</evidence>
<name>A0A2S7SV22_9BACT</name>
<dbReference type="OrthoDB" id="1204817at2"/>
<keyword evidence="4" id="KW-1185">Reference proteome</keyword>
<feature type="chain" id="PRO_5015560328" description="DUF4842 domain-containing protein" evidence="1">
    <location>
        <begin position="21"/>
        <end position="715"/>
    </location>
</feature>
<dbReference type="Proteomes" id="UP000239872">
    <property type="component" value="Unassembled WGS sequence"/>
</dbReference>